<dbReference type="Gene3D" id="2.60.40.2070">
    <property type="match status" value="1"/>
</dbReference>
<dbReference type="GO" id="GO:0009297">
    <property type="term" value="P:pilus assembly"/>
    <property type="evidence" value="ECO:0007669"/>
    <property type="project" value="InterPro"/>
</dbReference>
<dbReference type="PANTHER" id="PTHR30451">
    <property type="entry name" value="OUTER MEMBRANE USHER PROTEIN"/>
    <property type="match status" value="1"/>
</dbReference>
<dbReference type="Pfam" id="PF00577">
    <property type="entry name" value="Usher"/>
    <property type="match status" value="1"/>
</dbReference>
<feature type="domain" description="PapC-like C-terminal" evidence="1">
    <location>
        <begin position="735"/>
        <end position="794"/>
    </location>
</feature>
<dbReference type="GO" id="GO:0009279">
    <property type="term" value="C:cell outer membrane"/>
    <property type="evidence" value="ECO:0007669"/>
    <property type="project" value="TreeGrafter"/>
</dbReference>
<gene>
    <name evidence="2" type="ORF">SAMN05192556_10333</name>
</gene>
<dbReference type="GO" id="GO:0015473">
    <property type="term" value="F:fimbrial usher porin activity"/>
    <property type="evidence" value="ECO:0007669"/>
    <property type="project" value="InterPro"/>
</dbReference>
<dbReference type="AlphaFoldDB" id="A0A1M6SKL6"/>
<evidence type="ECO:0000313" key="2">
    <source>
        <dbReference type="EMBL" id="SHK45139.1"/>
    </source>
</evidence>
<accession>A0A1M6SKL6</accession>
<dbReference type="Pfam" id="PF13953">
    <property type="entry name" value="PapC_C"/>
    <property type="match status" value="1"/>
</dbReference>
<keyword evidence="3" id="KW-1185">Reference proteome</keyword>
<dbReference type="OrthoDB" id="8587at2"/>
<proteinExistence type="predicted"/>
<dbReference type="InterPro" id="IPR000015">
    <property type="entry name" value="Fimb_usher"/>
</dbReference>
<reference evidence="3" key="1">
    <citation type="submission" date="2016-11" db="EMBL/GenBank/DDBJ databases">
        <authorList>
            <person name="Varghese N."/>
            <person name="Submissions S."/>
        </authorList>
    </citation>
    <scope>NUCLEOTIDE SEQUENCE [LARGE SCALE GENOMIC DNA]</scope>
    <source>
        <strain evidence="3">ALO Sharm</strain>
    </source>
</reference>
<dbReference type="EMBL" id="FRAL01000003">
    <property type="protein sequence ID" value="SHK45139.1"/>
    <property type="molecule type" value="Genomic_DNA"/>
</dbReference>
<organism evidence="2 3">
    <name type="scientific">Halomonas caseinilytica</name>
    <dbReference type="NCBI Taxonomy" id="438744"/>
    <lineage>
        <taxon>Bacteria</taxon>
        <taxon>Pseudomonadati</taxon>
        <taxon>Pseudomonadota</taxon>
        <taxon>Gammaproteobacteria</taxon>
        <taxon>Oceanospirillales</taxon>
        <taxon>Halomonadaceae</taxon>
        <taxon>Halomonas</taxon>
    </lineage>
</organism>
<sequence>MCEDKNWPFLFQNKNGFLVRARGAALVVGVALFSAEHNVVWAEGFRTIPDIPSESNSQSQSDLAASQEVELYLEIIVNGRSTGTIYRTIRKGDDFFLDKSFLVEHDIRVPNDAPMRVNVSQLTDVEVEYQEREQKLEIMVPSEWLPEQSLNLADGRNYTEAKVGTGLLFNYDSYTTRTDIGTNTSLWNEIRFFSPAGTFSTTSVYQDYISGGDEIVGQDNFIRYDTSWEYSDQHSMRKYQAGDFVSGSLPWSNSVRAGGVQVSRDFGVRPDLVTYPLPEFSGSAAVPSTVDLFINGNRSGQTDVNPGPFTLTDIPYINGAGQAVVVTRDALGREVSTTVPFYVTSDLLRQGLSDYSFGIGQIREDYGTKDFSYGSTVANGIFRYGVTNDFTLESHLEGASGLQLYGLGGVYQLGMLGTLNTAYSYSNDNDESQSGSQYNVGYQYSAGAYNFGLQYTDRDSGYTDLSSYKSGYRLSDQSLQANASMSFDKIGTLGAGYFDIKSFEGDRTKLLNLSWSKSLWSNVSAFFSANKDMGDDGGWTTMAQVSVPIGTAGSVSATTNHPDKGTASQIVRYSHSVPSDGGVGVNVAYTNNEGNDGYYQADATYRSRYAQLRGGIYGYEGGEDTKWLDASGSVVVMGDNAYLANKITDAFAVVDASGYEGIPVSYENRLIGETDASGTVLVPWATGYYDAKYTIDPMNLPSSTEVSTVEQRVAIKSRTGYKVDFGIKSIRSAAVTLQDSQGQPIALGSVATINDATTAPVGWDGVIYAKGLQKQNSLLVEKADGGSCHASFEMKVVSEQIANIGPLVCQ</sequence>
<protein>
    <submittedName>
        <fullName evidence="2">Outer membrane usher protein</fullName>
    </submittedName>
</protein>
<dbReference type="RefSeq" id="WP_137055214.1">
    <property type="nucleotide sequence ID" value="NZ_BDEO01000006.1"/>
</dbReference>
<dbReference type="Proteomes" id="UP000184248">
    <property type="component" value="Unassembled WGS sequence"/>
</dbReference>
<dbReference type="InterPro" id="IPR025949">
    <property type="entry name" value="PapC-like_C"/>
</dbReference>
<dbReference type="Gene3D" id="2.60.40.2610">
    <property type="entry name" value="Outer membrane usher protein FimD, plug domain"/>
    <property type="match status" value="1"/>
</dbReference>
<name>A0A1M6SKL6_9GAMM</name>
<evidence type="ECO:0000313" key="3">
    <source>
        <dbReference type="Proteomes" id="UP000184248"/>
    </source>
</evidence>
<dbReference type="InterPro" id="IPR042186">
    <property type="entry name" value="FimD_plug_dom"/>
</dbReference>
<dbReference type="InterPro" id="IPR043142">
    <property type="entry name" value="PapC-like_C_sf"/>
</dbReference>
<dbReference type="Gene3D" id="2.60.40.3110">
    <property type="match status" value="1"/>
</dbReference>
<evidence type="ECO:0000259" key="1">
    <source>
        <dbReference type="Pfam" id="PF13953"/>
    </source>
</evidence>
<dbReference type="PANTHER" id="PTHR30451:SF5">
    <property type="entry name" value="SLR0019 PROTEIN"/>
    <property type="match status" value="1"/>
</dbReference>